<dbReference type="InterPro" id="IPR054532">
    <property type="entry name" value="TPL_SMU1_LisH-like"/>
</dbReference>
<accession>A0A9P0GMU4</accession>
<dbReference type="InterPro" id="IPR006594">
    <property type="entry name" value="LisH"/>
</dbReference>
<dbReference type="Proteomes" id="UP001153737">
    <property type="component" value="Chromosome 3"/>
</dbReference>
<feature type="region of interest" description="Disordered" evidence="8">
    <location>
        <begin position="1"/>
        <end position="31"/>
    </location>
</feature>
<evidence type="ECO:0000256" key="2">
    <source>
        <dbReference type="ARBA" id="ARBA00004496"/>
    </source>
</evidence>
<keyword evidence="11" id="KW-1185">Reference proteome</keyword>
<feature type="domain" description="CTLH" evidence="9">
    <location>
        <begin position="70"/>
        <end position="140"/>
    </location>
</feature>
<comment type="subcellular location">
    <subcellularLocation>
        <location evidence="2">Cytoplasm</location>
    </subcellularLocation>
    <subcellularLocation>
        <location evidence="1">Mitochondrion</location>
    </subcellularLocation>
</comment>
<reference evidence="10" key="2">
    <citation type="submission" date="2022-10" db="EMBL/GenBank/DDBJ databases">
        <authorList>
            <consortium name="ENA_rothamsted_submissions"/>
            <consortium name="culmorum"/>
            <person name="King R."/>
        </authorList>
    </citation>
    <scope>NUCLEOTIDE SEQUENCE</scope>
</reference>
<dbReference type="InterPro" id="IPR051350">
    <property type="entry name" value="WD_repeat-ST_regulator"/>
</dbReference>
<keyword evidence="4 7" id="KW-0853">WD repeat</keyword>
<feature type="repeat" description="WD" evidence="7">
    <location>
        <begin position="306"/>
        <end position="337"/>
    </location>
</feature>
<name>A0A9P0GMU4_PHACE</name>
<dbReference type="InterPro" id="IPR020472">
    <property type="entry name" value="WD40_PAC1"/>
</dbReference>
<feature type="repeat" description="WD" evidence="7">
    <location>
        <begin position="517"/>
        <end position="549"/>
    </location>
</feature>
<dbReference type="GO" id="GO:0034657">
    <property type="term" value="C:GID complex"/>
    <property type="evidence" value="ECO:0007669"/>
    <property type="project" value="TreeGrafter"/>
</dbReference>
<evidence type="ECO:0000256" key="7">
    <source>
        <dbReference type="PROSITE-ProRule" id="PRU00221"/>
    </source>
</evidence>
<dbReference type="Gene3D" id="2.130.10.10">
    <property type="entry name" value="YVTN repeat-like/Quinoprotein amine dehydrogenase"/>
    <property type="match status" value="1"/>
</dbReference>
<organism evidence="10 11">
    <name type="scientific">Phaedon cochleariae</name>
    <name type="common">Mustard beetle</name>
    <dbReference type="NCBI Taxonomy" id="80249"/>
    <lineage>
        <taxon>Eukaryota</taxon>
        <taxon>Metazoa</taxon>
        <taxon>Ecdysozoa</taxon>
        <taxon>Arthropoda</taxon>
        <taxon>Hexapoda</taxon>
        <taxon>Insecta</taxon>
        <taxon>Pterygota</taxon>
        <taxon>Neoptera</taxon>
        <taxon>Endopterygota</taxon>
        <taxon>Coleoptera</taxon>
        <taxon>Polyphaga</taxon>
        <taxon>Cucujiformia</taxon>
        <taxon>Chrysomeloidea</taxon>
        <taxon>Chrysomelidae</taxon>
        <taxon>Chrysomelinae</taxon>
        <taxon>Chrysomelini</taxon>
        <taxon>Phaedon</taxon>
    </lineage>
</organism>
<keyword evidence="6" id="KW-0496">Mitochondrion</keyword>
<dbReference type="PROSITE" id="PS50294">
    <property type="entry name" value="WD_REPEATS_REGION"/>
    <property type="match status" value="2"/>
</dbReference>
<dbReference type="PROSITE" id="PS50896">
    <property type="entry name" value="LISH"/>
    <property type="match status" value="1"/>
</dbReference>
<feature type="compositionally biased region" description="Polar residues" evidence="8">
    <location>
        <begin position="1"/>
        <end position="19"/>
    </location>
</feature>
<dbReference type="PANTHER" id="PTHR22838">
    <property type="entry name" value="WD REPEAT PROTEIN 26-RELATED"/>
    <property type="match status" value="1"/>
</dbReference>
<evidence type="ECO:0000259" key="9">
    <source>
        <dbReference type="PROSITE" id="PS50897"/>
    </source>
</evidence>
<feature type="repeat" description="WD" evidence="7">
    <location>
        <begin position="490"/>
        <end position="516"/>
    </location>
</feature>
<dbReference type="PROSITE" id="PS50082">
    <property type="entry name" value="WD_REPEATS_2"/>
    <property type="match status" value="4"/>
</dbReference>
<keyword evidence="3" id="KW-0963">Cytoplasm</keyword>
<evidence type="ECO:0000256" key="6">
    <source>
        <dbReference type="ARBA" id="ARBA00023128"/>
    </source>
</evidence>
<dbReference type="SMART" id="SM00668">
    <property type="entry name" value="CTLH"/>
    <property type="match status" value="1"/>
</dbReference>
<dbReference type="AlphaFoldDB" id="A0A9P0GMU4"/>
<dbReference type="InterPro" id="IPR006595">
    <property type="entry name" value="CTLH_C"/>
</dbReference>
<dbReference type="InterPro" id="IPR019775">
    <property type="entry name" value="WD40_repeat_CS"/>
</dbReference>
<keyword evidence="5" id="KW-0677">Repeat</keyword>
<evidence type="ECO:0000313" key="10">
    <source>
        <dbReference type="EMBL" id="CAH1159610.1"/>
    </source>
</evidence>
<evidence type="ECO:0000256" key="1">
    <source>
        <dbReference type="ARBA" id="ARBA00004173"/>
    </source>
</evidence>
<evidence type="ECO:0000256" key="5">
    <source>
        <dbReference type="ARBA" id="ARBA00022737"/>
    </source>
</evidence>
<evidence type="ECO:0000313" key="11">
    <source>
        <dbReference type="Proteomes" id="UP001153737"/>
    </source>
</evidence>
<dbReference type="InterPro" id="IPR036322">
    <property type="entry name" value="WD40_repeat_dom_sf"/>
</dbReference>
<evidence type="ECO:0000256" key="3">
    <source>
        <dbReference type="ARBA" id="ARBA00022490"/>
    </source>
</evidence>
<dbReference type="FunFam" id="2.130.10.10:FF:000087">
    <property type="entry name" value="WD repeat-containing protein 26 homolog"/>
    <property type="match status" value="1"/>
</dbReference>
<sequence length="573" mass="64538">MQSSNGLVQNGTPSCSNGAEENGHGDAENNGFALTQTNQEIVRLIGQFLKNEGLMKTCESLMNESGCLLDHPAAAKFQQHIMDGDWTKADHDLQELRPLLGPNTSLMVNENEYTSLILEMKFIILEQKYLEFLEDGKVLDALHVLRNELTPLQHNTARVHQLSSFMMCSSTEELLERTKWEGKGIQSRTMLMNKLQRYLPPSIYLPPSRLQELLNQALELQALRCTHHNTSQGIALPTASLLTDHCCSKSSFPMYTIQVLHDHCDEVWFCQFSPDGTKLATGSKDQTIMIWDVDPETCTISRKKIFEGHNSGAAYISWNPDSVHLIVCGPDDTPEVWLWNTENENFLKVTQSPEDALTCCAWNKDGTRFVVGGNRGHFYQCDLEGNVLDSWEGVRVISLCCRKDGKTVLASDSHNRIRGYIFEEISDQQLLQEDHAIMSFTVDKNDRLALLNVATQGVHLWDLNDKCLVRKYQGVTQGHFTIHSTFGGANQDFIASGSEDNQVYIWHIRNEQPLATLQGHSRTVNCVSWNPVHNHMLASVSDDRTIRVWGPKDKMPKPTVSSSSNGTWNDMVS</sequence>
<dbReference type="InterPro" id="IPR015943">
    <property type="entry name" value="WD40/YVTN_repeat-like_dom_sf"/>
</dbReference>
<gene>
    <name evidence="10" type="ORF">PHAECO_LOCUS7337</name>
</gene>
<dbReference type="GO" id="GO:0005739">
    <property type="term" value="C:mitochondrion"/>
    <property type="evidence" value="ECO:0007669"/>
    <property type="project" value="UniProtKB-SubCell"/>
</dbReference>
<dbReference type="EMBL" id="OU896709">
    <property type="protein sequence ID" value="CAH1159610.1"/>
    <property type="molecule type" value="Genomic_DNA"/>
</dbReference>
<dbReference type="PRINTS" id="PR00320">
    <property type="entry name" value="GPROTEINBRPT"/>
</dbReference>
<dbReference type="GO" id="GO:0043161">
    <property type="term" value="P:proteasome-mediated ubiquitin-dependent protein catabolic process"/>
    <property type="evidence" value="ECO:0007669"/>
    <property type="project" value="TreeGrafter"/>
</dbReference>
<dbReference type="Pfam" id="PF17814">
    <property type="entry name" value="LisH_TPL"/>
    <property type="match status" value="1"/>
</dbReference>
<dbReference type="PROSITE" id="PS50897">
    <property type="entry name" value="CTLH"/>
    <property type="match status" value="1"/>
</dbReference>
<dbReference type="Pfam" id="PF00400">
    <property type="entry name" value="WD40"/>
    <property type="match status" value="4"/>
</dbReference>
<feature type="compositionally biased region" description="Polar residues" evidence="8">
    <location>
        <begin position="559"/>
        <end position="573"/>
    </location>
</feature>
<dbReference type="SMART" id="SM00320">
    <property type="entry name" value="WD40"/>
    <property type="match status" value="5"/>
</dbReference>
<evidence type="ECO:0000256" key="8">
    <source>
        <dbReference type="SAM" id="MobiDB-lite"/>
    </source>
</evidence>
<feature type="region of interest" description="Disordered" evidence="8">
    <location>
        <begin position="550"/>
        <end position="573"/>
    </location>
</feature>
<dbReference type="SUPFAM" id="SSF50978">
    <property type="entry name" value="WD40 repeat-like"/>
    <property type="match status" value="1"/>
</dbReference>
<proteinExistence type="predicted"/>
<dbReference type="OrthoDB" id="972532at2759"/>
<dbReference type="InterPro" id="IPR001680">
    <property type="entry name" value="WD40_rpt"/>
</dbReference>
<protein>
    <recommendedName>
        <fullName evidence="9">CTLH domain-containing protein</fullName>
    </recommendedName>
</protein>
<reference evidence="10" key="1">
    <citation type="submission" date="2022-01" db="EMBL/GenBank/DDBJ databases">
        <authorList>
            <person name="King R."/>
        </authorList>
    </citation>
    <scope>NUCLEOTIDE SEQUENCE</scope>
</reference>
<evidence type="ECO:0000256" key="4">
    <source>
        <dbReference type="ARBA" id="ARBA00022574"/>
    </source>
</evidence>
<dbReference type="PANTHER" id="PTHR22838:SF0">
    <property type="entry name" value="WD REPEAT-CONTAINING PROTEIN 26"/>
    <property type="match status" value="1"/>
</dbReference>
<dbReference type="PROSITE" id="PS00678">
    <property type="entry name" value="WD_REPEATS_1"/>
    <property type="match status" value="1"/>
</dbReference>
<feature type="repeat" description="WD" evidence="7">
    <location>
        <begin position="260"/>
        <end position="301"/>
    </location>
</feature>